<feature type="transmembrane region" description="Helical" evidence="7">
    <location>
        <begin position="171"/>
        <end position="196"/>
    </location>
</feature>
<feature type="transmembrane region" description="Helical" evidence="7">
    <location>
        <begin position="276"/>
        <end position="298"/>
    </location>
</feature>
<feature type="transmembrane region" description="Helical" evidence="7">
    <location>
        <begin position="401"/>
        <end position="425"/>
    </location>
</feature>
<evidence type="ECO:0000256" key="4">
    <source>
        <dbReference type="ARBA" id="ARBA00022692"/>
    </source>
</evidence>
<gene>
    <name evidence="9" type="ORF">SPIROBIBN47_260074</name>
</gene>
<evidence type="ECO:0000256" key="1">
    <source>
        <dbReference type="ARBA" id="ARBA00004429"/>
    </source>
</evidence>
<dbReference type="InterPro" id="IPR004681">
    <property type="entry name" value="TRAP_DctM"/>
</dbReference>
<feature type="transmembrane region" description="Helical" evidence="7">
    <location>
        <begin position="6"/>
        <end position="36"/>
    </location>
</feature>
<keyword evidence="3" id="KW-0997">Cell inner membrane</keyword>
<evidence type="ECO:0000256" key="7">
    <source>
        <dbReference type="SAM" id="Phobius"/>
    </source>
</evidence>
<evidence type="ECO:0000259" key="8">
    <source>
        <dbReference type="Pfam" id="PF06808"/>
    </source>
</evidence>
<keyword evidence="6 7" id="KW-0472">Membrane</keyword>
<organism evidence="9">
    <name type="scientific">uncultured spirochete</name>
    <dbReference type="NCBI Taxonomy" id="156406"/>
    <lineage>
        <taxon>Bacteria</taxon>
        <taxon>Pseudomonadati</taxon>
        <taxon>Spirochaetota</taxon>
        <taxon>Spirochaetia</taxon>
        <taxon>Spirochaetales</taxon>
        <taxon>environmental samples</taxon>
    </lineage>
</organism>
<dbReference type="AlphaFoldDB" id="A0A3P3XIS7"/>
<dbReference type="GO" id="GO:0005886">
    <property type="term" value="C:plasma membrane"/>
    <property type="evidence" value="ECO:0007669"/>
    <property type="project" value="UniProtKB-SubCell"/>
</dbReference>
<dbReference type="EMBL" id="FWDM01000019">
    <property type="protein sequence ID" value="SLM12839.1"/>
    <property type="molecule type" value="Genomic_DNA"/>
</dbReference>
<evidence type="ECO:0000256" key="2">
    <source>
        <dbReference type="ARBA" id="ARBA00022475"/>
    </source>
</evidence>
<reference evidence="9" key="1">
    <citation type="submission" date="2017-02" db="EMBL/GenBank/DDBJ databases">
        <authorList>
            <person name="Regsiter A."/>
            <person name="William W."/>
        </authorList>
    </citation>
    <scope>NUCLEOTIDE SEQUENCE</scope>
    <source>
        <strain evidence="9">Bib</strain>
    </source>
</reference>
<protein>
    <submittedName>
        <fullName evidence="9">TRAP transporter, DctM subunit</fullName>
    </submittedName>
</protein>
<feature type="transmembrane region" description="Helical" evidence="7">
    <location>
        <begin position="245"/>
        <end position="264"/>
    </location>
</feature>
<proteinExistence type="predicted"/>
<dbReference type="PIRSF" id="PIRSF006066">
    <property type="entry name" value="HI0050"/>
    <property type="match status" value="1"/>
</dbReference>
<sequence length="432" mass="46624">MNLALIVFFVSFTLIFLLRIPIAPGMMMASAFYFALSKNPAASLDMVAMQFLTNMNASFILIAVPLFVFMAEIMNSGKVTNMIFSFANALVGKRKGALGHVNVVASIIFSGMTGSALADASGLGSMEIKAMREQNYDDGYTCAITAASATIGPIIPPSIPMVFYSMLSGASIGYLFLGGVLPGLLIGVGLMIYTAIIARARNYPEGQSLKPLEFWKLTLRSIPALFSVVVLLGGIYTGIVTPTEAGALAAFYALLVSVFLYRAFGWKDFKQVLVNTVRTTGTLSLLVGSAYAFSYIVTIEKIPNFVASLMLGLTTNKYVMLLIINVVFLALGMFIDTMAITLVFIPIVLPIINQLGIDLVHFGVVIVLNMMIGLSTPPYGMLLYVVSGISGTPLKTIIKEIIPMIFVIVVVLFLITYIPDIVLLIPRLSGYR</sequence>
<dbReference type="PANTHER" id="PTHR33362:SF3">
    <property type="entry name" value="SIALIC ACID TRAP TRANSPORTER PERMEASE PROTEIN SIAT"/>
    <property type="match status" value="1"/>
</dbReference>
<evidence type="ECO:0000256" key="6">
    <source>
        <dbReference type="ARBA" id="ARBA00023136"/>
    </source>
</evidence>
<accession>A0A3P3XIS7</accession>
<dbReference type="GO" id="GO:0022857">
    <property type="term" value="F:transmembrane transporter activity"/>
    <property type="evidence" value="ECO:0007669"/>
    <property type="project" value="TreeGrafter"/>
</dbReference>
<name>A0A3P3XIS7_9SPIR</name>
<evidence type="ECO:0000256" key="3">
    <source>
        <dbReference type="ARBA" id="ARBA00022519"/>
    </source>
</evidence>
<dbReference type="NCBIfam" id="TIGR00786">
    <property type="entry name" value="dctM"/>
    <property type="match status" value="1"/>
</dbReference>
<feature type="transmembrane region" description="Helical" evidence="7">
    <location>
        <begin position="217"/>
        <end position="239"/>
    </location>
</feature>
<evidence type="ECO:0000313" key="9">
    <source>
        <dbReference type="EMBL" id="SLM12839.1"/>
    </source>
</evidence>
<comment type="subcellular location">
    <subcellularLocation>
        <location evidence="1">Cell inner membrane</location>
        <topology evidence="1">Multi-pass membrane protein</topology>
    </subcellularLocation>
</comment>
<feature type="transmembrane region" description="Helical" evidence="7">
    <location>
        <begin position="139"/>
        <end position="159"/>
    </location>
</feature>
<feature type="transmembrane region" description="Helical" evidence="7">
    <location>
        <begin position="318"/>
        <end position="347"/>
    </location>
</feature>
<keyword evidence="5 7" id="KW-1133">Transmembrane helix</keyword>
<keyword evidence="4 7" id="KW-0812">Transmembrane</keyword>
<feature type="transmembrane region" description="Helical" evidence="7">
    <location>
        <begin position="359"/>
        <end position="381"/>
    </location>
</feature>
<dbReference type="PANTHER" id="PTHR33362">
    <property type="entry name" value="SIALIC ACID TRAP TRANSPORTER PERMEASE PROTEIN SIAT-RELATED"/>
    <property type="match status" value="1"/>
</dbReference>
<evidence type="ECO:0000256" key="5">
    <source>
        <dbReference type="ARBA" id="ARBA00022989"/>
    </source>
</evidence>
<feature type="transmembrane region" description="Helical" evidence="7">
    <location>
        <begin position="57"/>
        <end position="77"/>
    </location>
</feature>
<dbReference type="InterPro" id="IPR010656">
    <property type="entry name" value="DctM"/>
</dbReference>
<keyword evidence="2" id="KW-1003">Cell membrane</keyword>
<feature type="domain" description="TRAP C4-dicarboxylate transport system permease DctM subunit" evidence="8">
    <location>
        <begin position="9"/>
        <end position="420"/>
    </location>
</feature>
<dbReference type="Pfam" id="PF06808">
    <property type="entry name" value="DctM"/>
    <property type="match status" value="1"/>
</dbReference>